<sequence length="305" mass="33990">MVRPDDNSLSPRQQRLVRQHARQALKSAQAIGVFPTPIDEVMEAAKVFVAEEDLSDKGFLKKMAKAAGGTLKRALDKVLGVMHVAARLVYLNKAVHVAKLPFLKLHETAHAVLPWQKDIYAVTEDCKKTLAPEIADEFEREANVFATEVIFQLDAFTEEAAYHKIGILVPVKMSKTYGSSIYSAVRRYVSTHHKACLVLVLEPPVVHEDLGFTCDLRRVVASQSFDEQFGEINWPEYFSPNDQIGAAVPVGGKKMSGYRRVTLVDQNGNQNHCVGEAFTQTHQVFILVHSIKTLTAKQVLVQGQR</sequence>
<evidence type="ECO:0000313" key="1">
    <source>
        <dbReference type="EMBL" id="QDU98580.1"/>
    </source>
</evidence>
<dbReference type="OrthoDB" id="9794834at2"/>
<reference evidence="1 2" key="1">
    <citation type="submission" date="2019-02" db="EMBL/GenBank/DDBJ databases">
        <title>Deep-cultivation of Planctomycetes and their phenomic and genomic characterization uncovers novel biology.</title>
        <authorList>
            <person name="Wiegand S."/>
            <person name="Jogler M."/>
            <person name="Boedeker C."/>
            <person name="Pinto D."/>
            <person name="Vollmers J."/>
            <person name="Rivas-Marin E."/>
            <person name="Kohn T."/>
            <person name="Peeters S.H."/>
            <person name="Heuer A."/>
            <person name="Rast P."/>
            <person name="Oberbeckmann S."/>
            <person name="Bunk B."/>
            <person name="Jeske O."/>
            <person name="Meyerdierks A."/>
            <person name="Storesund J.E."/>
            <person name="Kallscheuer N."/>
            <person name="Luecker S."/>
            <person name="Lage O.M."/>
            <person name="Pohl T."/>
            <person name="Merkel B.J."/>
            <person name="Hornburger P."/>
            <person name="Mueller R.-W."/>
            <person name="Bruemmer F."/>
            <person name="Labrenz M."/>
            <person name="Spormann A.M."/>
            <person name="Op den Camp H."/>
            <person name="Overmann J."/>
            <person name="Amann R."/>
            <person name="Jetten M.S.M."/>
            <person name="Mascher T."/>
            <person name="Medema M.H."/>
            <person name="Devos D.P."/>
            <person name="Kaster A.-K."/>
            <person name="Ovreas L."/>
            <person name="Rohde M."/>
            <person name="Galperin M.Y."/>
            <person name="Jogler C."/>
        </authorList>
    </citation>
    <scope>NUCLEOTIDE SEQUENCE [LARGE SCALE GENOMIC DNA]</scope>
    <source>
        <strain evidence="1 2">Pla85_3_4</strain>
    </source>
</reference>
<protein>
    <recommendedName>
        <fullName evidence="3">IrrE N-terminal-like domain-containing protein</fullName>
    </recommendedName>
</protein>
<organism evidence="1 2">
    <name type="scientific">Lignipirellula cremea</name>
    <dbReference type="NCBI Taxonomy" id="2528010"/>
    <lineage>
        <taxon>Bacteria</taxon>
        <taxon>Pseudomonadati</taxon>
        <taxon>Planctomycetota</taxon>
        <taxon>Planctomycetia</taxon>
        <taxon>Pirellulales</taxon>
        <taxon>Pirellulaceae</taxon>
        <taxon>Lignipirellula</taxon>
    </lineage>
</organism>
<dbReference type="Gene3D" id="1.10.10.2910">
    <property type="match status" value="1"/>
</dbReference>
<dbReference type="EMBL" id="CP036433">
    <property type="protein sequence ID" value="QDU98580.1"/>
    <property type="molecule type" value="Genomic_DNA"/>
</dbReference>
<evidence type="ECO:0000313" key="2">
    <source>
        <dbReference type="Proteomes" id="UP000317648"/>
    </source>
</evidence>
<proteinExistence type="predicted"/>
<accession>A0A518E3A8</accession>
<dbReference type="KEGG" id="lcre:Pla8534_64510"/>
<gene>
    <name evidence="1" type="ORF">Pla8534_64510</name>
</gene>
<dbReference type="RefSeq" id="WP_145057951.1">
    <property type="nucleotide sequence ID" value="NZ_CP036433.1"/>
</dbReference>
<dbReference type="Proteomes" id="UP000317648">
    <property type="component" value="Chromosome"/>
</dbReference>
<dbReference type="AlphaFoldDB" id="A0A518E3A8"/>
<evidence type="ECO:0008006" key="3">
    <source>
        <dbReference type="Google" id="ProtNLM"/>
    </source>
</evidence>
<keyword evidence="2" id="KW-1185">Reference proteome</keyword>
<name>A0A518E3A8_9BACT</name>